<protein>
    <submittedName>
        <fullName evidence="2">Uncharacterized protein</fullName>
    </submittedName>
</protein>
<organism evidence="2 3">
    <name type="scientific">Micractinium conductrix</name>
    <dbReference type="NCBI Taxonomy" id="554055"/>
    <lineage>
        <taxon>Eukaryota</taxon>
        <taxon>Viridiplantae</taxon>
        <taxon>Chlorophyta</taxon>
        <taxon>core chlorophytes</taxon>
        <taxon>Trebouxiophyceae</taxon>
        <taxon>Chlorellales</taxon>
        <taxon>Chlorellaceae</taxon>
        <taxon>Chlorella clade</taxon>
        <taxon>Micractinium</taxon>
    </lineage>
</organism>
<dbReference type="AlphaFoldDB" id="A0A2P6VQA2"/>
<feature type="compositionally biased region" description="Low complexity" evidence="1">
    <location>
        <begin position="142"/>
        <end position="155"/>
    </location>
</feature>
<sequence>MSGAAPAANRLRRHPSDGTPQMPVEAATAAPRGTSRLATTPSKIPVPAAPTRLPTPPPALDAGSRIPKPASGGAHLAAQRSAAKLKSQDLLGLLLRELQDGDEDLIQTARSSAGTGRPSLRRDSPLSRFQEETAQRDAQRLQQAGHTQQAGAQVGPAATQQQQHAAGLKAQTAAAAQPRQASERLLQAGGIGRMFRACFGR</sequence>
<name>A0A2P6VQA2_9CHLO</name>
<reference evidence="2 3" key="1">
    <citation type="journal article" date="2018" name="Plant J.">
        <title>Genome sequences of Chlorella sorokiniana UTEX 1602 and Micractinium conductrix SAG 241.80: implications to maltose excretion by a green alga.</title>
        <authorList>
            <person name="Arriola M.B."/>
            <person name="Velmurugan N."/>
            <person name="Zhang Y."/>
            <person name="Plunkett M.H."/>
            <person name="Hondzo H."/>
            <person name="Barney B.M."/>
        </authorList>
    </citation>
    <scope>NUCLEOTIDE SEQUENCE [LARGE SCALE GENOMIC DNA]</scope>
    <source>
        <strain evidence="2 3">SAG 241.80</strain>
    </source>
</reference>
<feature type="compositionally biased region" description="Basic and acidic residues" evidence="1">
    <location>
        <begin position="120"/>
        <end position="139"/>
    </location>
</feature>
<comment type="caution">
    <text evidence="2">The sequence shown here is derived from an EMBL/GenBank/DDBJ whole genome shotgun (WGS) entry which is preliminary data.</text>
</comment>
<evidence type="ECO:0000313" key="2">
    <source>
        <dbReference type="EMBL" id="PSC76283.1"/>
    </source>
</evidence>
<gene>
    <name evidence="2" type="ORF">C2E20_0368</name>
</gene>
<feature type="region of interest" description="Disordered" evidence="1">
    <location>
        <begin position="1"/>
        <end position="79"/>
    </location>
</feature>
<feature type="region of interest" description="Disordered" evidence="1">
    <location>
        <begin position="108"/>
        <end position="181"/>
    </location>
</feature>
<evidence type="ECO:0000256" key="1">
    <source>
        <dbReference type="SAM" id="MobiDB-lite"/>
    </source>
</evidence>
<evidence type="ECO:0000313" key="3">
    <source>
        <dbReference type="Proteomes" id="UP000239649"/>
    </source>
</evidence>
<accession>A0A2P6VQA2</accession>
<dbReference type="Proteomes" id="UP000239649">
    <property type="component" value="Unassembled WGS sequence"/>
</dbReference>
<proteinExistence type="predicted"/>
<feature type="compositionally biased region" description="Low complexity" evidence="1">
    <location>
        <begin position="163"/>
        <end position="180"/>
    </location>
</feature>
<dbReference type="EMBL" id="LHPF02000001">
    <property type="protein sequence ID" value="PSC76283.1"/>
    <property type="molecule type" value="Genomic_DNA"/>
</dbReference>
<keyword evidence="3" id="KW-1185">Reference proteome</keyword>